<comment type="caution">
    <text evidence="1">The sequence shown here is derived from an EMBL/GenBank/DDBJ whole genome shotgun (WGS) entry which is preliminary data.</text>
</comment>
<organism evidence="1 2">
    <name type="scientific">Cryobacterium melibiosiphilum</name>
    <dbReference type="NCBI Taxonomy" id="995039"/>
    <lineage>
        <taxon>Bacteria</taxon>
        <taxon>Bacillati</taxon>
        <taxon>Actinomycetota</taxon>
        <taxon>Actinomycetes</taxon>
        <taxon>Micrococcales</taxon>
        <taxon>Microbacteriaceae</taxon>
        <taxon>Cryobacterium</taxon>
    </lineage>
</organism>
<dbReference type="EMBL" id="QZVS01000061">
    <property type="protein sequence ID" value="RJT90347.1"/>
    <property type="molecule type" value="Genomic_DNA"/>
</dbReference>
<protein>
    <submittedName>
        <fullName evidence="1">Uncharacterized protein</fullName>
    </submittedName>
</protein>
<dbReference type="OrthoDB" id="9829966at2"/>
<evidence type="ECO:0000313" key="2">
    <source>
        <dbReference type="Proteomes" id="UP000272015"/>
    </source>
</evidence>
<reference evidence="1 2" key="1">
    <citation type="submission" date="2018-09" db="EMBL/GenBank/DDBJ databases">
        <title>Novel species of Cryobacterium.</title>
        <authorList>
            <person name="Liu Q."/>
            <person name="Xin Y.-H."/>
        </authorList>
    </citation>
    <scope>NUCLEOTIDE SEQUENCE [LARGE SCALE GENOMIC DNA]</scope>
    <source>
        <strain evidence="1 2">Hh39</strain>
    </source>
</reference>
<evidence type="ECO:0000313" key="1">
    <source>
        <dbReference type="EMBL" id="RJT90347.1"/>
    </source>
</evidence>
<dbReference type="AlphaFoldDB" id="A0A3A5MJK4"/>
<sequence>MREDWGNLTAAERVETTRAALLFIADPVSELDEYDHDTLADYTLGELYHARVVLLRLLPHLIAAEAERG</sequence>
<gene>
    <name evidence="1" type="ORF">D6T64_04165</name>
</gene>
<proteinExistence type="predicted"/>
<dbReference type="RefSeq" id="WP_119972065.1">
    <property type="nucleotide sequence ID" value="NZ_JBHSQA010000020.1"/>
</dbReference>
<accession>A0A3A5MJK4</accession>
<name>A0A3A5MJK4_9MICO</name>
<keyword evidence="2" id="KW-1185">Reference proteome</keyword>
<dbReference type="Proteomes" id="UP000272015">
    <property type="component" value="Unassembled WGS sequence"/>
</dbReference>